<organism evidence="1 2">
    <name type="scientific">Sitta europaea</name>
    <name type="common">Eurasian nuthatch</name>
    <dbReference type="NCBI Taxonomy" id="50251"/>
    <lineage>
        <taxon>Eukaryota</taxon>
        <taxon>Metazoa</taxon>
        <taxon>Chordata</taxon>
        <taxon>Craniata</taxon>
        <taxon>Vertebrata</taxon>
        <taxon>Euteleostomi</taxon>
        <taxon>Archelosauria</taxon>
        <taxon>Archosauria</taxon>
        <taxon>Dinosauria</taxon>
        <taxon>Saurischia</taxon>
        <taxon>Theropoda</taxon>
        <taxon>Coelurosauria</taxon>
        <taxon>Aves</taxon>
        <taxon>Neognathae</taxon>
        <taxon>Neoaves</taxon>
        <taxon>Telluraves</taxon>
        <taxon>Australaves</taxon>
        <taxon>Passeriformes</taxon>
        <taxon>Sittidae</taxon>
        <taxon>Sitta</taxon>
    </lineage>
</organism>
<sequence>RDLARGSAARFRRVWLANEEEAKARIREALAAGRIIHGQLLGIPWEEPSREFLENVGPLGGRREEEEEAMEVVMELLEGGGSRNSLGFSLGRRVPVSELLEGLGMLTAALPGFWGFFPKGFLVENKLLKPLR</sequence>
<protein>
    <submittedName>
        <fullName evidence="1">DRC1 protein</fullName>
    </submittedName>
</protein>
<dbReference type="Proteomes" id="UP000583915">
    <property type="component" value="Unassembled WGS sequence"/>
</dbReference>
<keyword evidence="2" id="KW-1185">Reference proteome</keyword>
<evidence type="ECO:0000313" key="2">
    <source>
        <dbReference type="Proteomes" id="UP000583915"/>
    </source>
</evidence>
<gene>
    <name evidence="1" type="primary">Drc1_0</name>
    <name evidence="1" type="ORF">SITEUR_R05726</name>
</gene>
<name>A0A7L1VCD1_SITEU</name>
<dbReference type="EMBL" id="VXBS01006359">
    <property type="protein sequence ID" value="NXO82698.1"/>
    <property type="molecule type" value="Genomic_DNA"/>
</dbReference>
<reference evidence="1 2" key="1">
    <citation type="submission" date="2019-09" db="EMBL/GenBank/DDBJ databases">
        <title>Bird 10,000 Genomes (B10K) Project - Family phase.</title>
        <authorList>
            <person name="Zhang G."/>
        </authorList>
    </citation>
    <scope>NUCLEOTIDE SEQUENCE [LARGE SCALE GENOMIC DNA]</scope>
    <source>
        <strain evidence="1">B10K-DU-002-25</strain>
        <tissue evidence="1">Muscle</tissue>
    </source>
</reference>
<comment type="caution">
    <text evidence="1">The sequence shown here is derived from an EMBL/GenBank/DDBJ whole genome shotgun (WGS) entry which is preliminary data.</text>
</comment>
<evidence type="ECO:0000313" key="1">
    <source>
        <dbReference type="EMBL" id="NXO82698.1"/>
    </source>
</evidence>
<feature type="non-terminal residue" evidence="1">
    <location>
        <position position="132"/>
    </location>
</feature>
<accession>A0A7L1VCD1</accession>
<dbReference type="AlphaFoldDB" id="A0A7L1VCD1"/>
<feature type="non-terminal residue" evidence="1">
    <location>
        <position position="1"/>
    </location>
</feature>
<proteinExistence type="predicted"/>